<keyword evidence="3" id="KW-1185">Reference proteome</keyword>
<dbReference type="EMBL" id="JABXBU010001863">
    <property type="protein sequence ID" value="KAF8781707.1"/>
    <property type="molecule type" value="Genomic_DNA"/>
</dbReference>
<keyword evidence="1" id="KW-0812">Transmembrane</keyword>
<feature type="transmembrane region" description="Helical" evidence="1">
    <location>
        <begin position="215"/>
        <end position="237"/>
    </location>
</feature>
<evidence type="ECO:0000313" key="2">
    <source>
        <dbReference type="EMBL" id="KAF8781707.1"/>
    </source>
</evidence>
<keyword evidence="1" id="KW-1133">Transmembrane helix</keyword>
<accession>A0A8T0EVU6</accession>
<feature type="transmembrane region" description="Helical" evidence="1">
    <location>
        <begin position="15"/>
        <end position="33"/>
    </location>
</feature>
<reference evidence="2" key="2">
    <citation type="submission" date="2020-06" db="EMBL/GenBank/DDBJ databases">
        <authorList>
            <person name="Sheffer M."/>
        </authorList>
    </citation>
    <scope>NUCLEOTIDE SEQUENCE</scope>
</reference>
<feature type="transmembrane region" description="Helical" evidence="1">
    <location>
        <begin position="292"/>
        <end position="310"/>
    </location>
</feature>
<reference evidence="2" key="1">
    <citation type="journal article" date="2020" name="bioRxiv">
        <title>Chromosome-level reference genome of the European wasp spider Argiope bruennichi: a resource for studies on range expansion and evolutionary adaptation.</title>
        <authorList>
            <person name="Sheffer M.M."/>
            <person name="Hoppe A."/>
            <person name="Krehenwinkel H."/>
            <person name="Uhl G."/>
            <person name="Kuss A.W."/>
            <person name="Jensen L."/>
            <person name="Jensen C."/>
            <person name="Gillespie R.G."/>
            <person name="Hoff K.J."/>
            <person name="Prost S."/>
        </authorList>
    </citation>
    <scope>NUCLEOTIDE SEQUENCE</scope>
</reference>
<evidence type="ECO:0000256" key="1">
    <source>
        <dbReference type="SAM" id="Phobius"/>
    </source>
</evidence>
<evidence type="ECO:0008006" key="4">
    <source>
        <dbReference type="Google" id="ProtNLM"/>
    </source>
</evidence>
<feature type="transmembrane region" description="Helical" evidence="1">
    <location>
        <begin position="177"/>
        <end position="203"/>
    </location>
</feature>
<protein>
    <recommendedName>
        <fullName evidence="4">Gustatory receptor</fullName>
    </recommendedName>
</protein>
<keyword evidence="1" id="KW-0472">Membrane</keyword>
<organism evidence="2 3">
    <name type="scientific">Argiope bruennichi</name>
    <name type="common">Wasp spider</name>
    <name type="synonym">Aranea bruennichi</name>
    <dbReference type="NCBI Taxonomy" id="94029"/>
    <lineage>
        <taxon>Eukaryota</taxon>
        <taxon>Metazoa</taxon>
        <taxon>Ecdysozoa</taxon>
        <taxon>Arthropoda</taxon>
        <taxon>Chelicerata</taxon>
        <taxon>Arachnida</taxon>
        <taxon>Araneae</taxon>
        <taxon>Araneomorphae</taxon>
        <taxon>Entelegynae</taxon>
        <taxon>Araneoidea</taxon>
        <taxon>Araneidae</taxon>
        <taxon>Argiope</taxon>
    </lineage>
</organism>
<sequence length="312" mass="36000">MSIYFLTTSLLSLKVGFYRLLCCCFSIYAWYALRKARKQLNFVFAAITNTNKFPLTKYEAFSLVYFYFFPVAFGIIGAVVNTVYNEYSFDVYGFETSTNIRIIFHFTRYTLLSLVNPTLPNFLLLLFCIICQRLSWQLNTITSAIQECPIPDFTLIKQADILQRYSRLNDIVDVMKMVFSVPLFFICVSHFGFSIIILGGIILNGYMFAGNYLMLIRKVMILLSTFAGLLAFLWIAGGLPDEEERMKDAFQRKIQKRRISQPISNEICLKKYMSEKTNFVFSMCNIIHFRRSSIAALAGTILTYTIVLVSKD</sequence>
<dbReference type="Proteomes" id="UP000807504">
    <property type="component" value="Unassembled WGS sequence"/>
</dbReference>
<gene>
    <name evidence="2" type="ORF">HNY73_012077</name>
</gene>
<evidence type="ECO:0000313" key="3">
    <source>
        <dbReference type="Proteomes" id="UP000807504"/>
    </source>
</evidence>
<proteinExistence type="predicted"/>
<comment type="caution">
    <text evidence="2">The sequence shown here is derived from an EMBL/GenBank/DDBJ whole genome shotgun (WGS) entry which is preliminary data.</text>
</comment>
<feature type="transmembrane region" description="Helical" evidence="1">
    <location>
        <begin position="118"/>
        <end position="136"/>
    </location>
</feature>
<feature type="transmembrane region" description="Helical" evidence="1">
    <location>
        <begin position="64"/>
        <end position="84"/>
    </location>
</feature>
<dbReference type="AlphaFoldDB" id="A0A8T0EVU6"/>
<name>A0A8T0EVU6_ARGBR</name>